<comment type="caution">
    <text evidence="2">The sequence shown here is derived from an EMBL/GenBank/DDBJ whole genome shotgun (WGS) entry which is preliminary data.</text>
</comment>
<sequence>MELLIYLNIPVTIWYAIFAYYSIAFIAQTDSFTFYRVPDLRRIEYVSSYETNLGIPPTFFLLWSVPVFALSFFLVRCSDNMVYRSLPFFRKRDILCRPLMNPDPSPGVDLLNLTPIPVRRIVHKRKVRASRFYDAPRSIQDFDIPIPPRPISGDLKWTTLPPVPEDALVCPQRRSRALSIMKLPKAKLRKVEAWVTFPEEIKRRVEWKLTGDNVPEVHKQVSNRFGEFVDRDQYMYSRFRDVPREG</sequence>
<proteinExistence type="predicted"/>
<feature type="transmembrane region" description="Helical" evidence="1">
    <location>
        <begin position="12"/>
        <end position="35"/>
    </location>
</feature>
<name>A0A286U823_9AGAM</name>
<keyword evidence="1" id="KW-0472">Membrane</keyword>
<protein>
    <submittedName>
        <fullName evidence="2">Uncharacterized protein</fullName>
    </submittedName>
</protein>
<organism evidence="2 3">
    <name type="scientific">Pyrrhoderma noxium</name>
    <dbReference type="NCBI Taxonomy" id="2282107"/>
    <lineage>
        <taxon>Eukaryota</taxon>
        <taxon>Fungi</taxon>
        <taxon>Dikarya</taxon>
        <taxon>Basidiomycota</taxon>
        <taxon>Agaricomycotina</taxon>
        <taxon>Agaricomycetes</taxon>
        <taxon>Hymenochaetales</taxon>
        <taxon>Hymenochaetaceae</taxon>
        <taxon>Pyrrhoderma</taxon>
    </lineage>
</organism>
<keyword evidence="1" id="KW-1133">Transmembrane helix</keyword>
<feature type="transmembrane region" description="Helical" evidence="1">
    <location>
        <begin position="55"/>
        <end position="75"/>
    </location>
</feature>
<dbReference type="EMBL" id="NBII01000009">
    <property type="protein sequence ID" value="PAV15757.1"/>
    <property type="molecule type" value="Genomic_DNA"/>
</dbReference>
<evidence type="ECO:0000313" key="3">
    <source>
        <dbReference type="Proteomes" id="UP000217199"/>
    </source>
</evidence>
<dbReference type="Proteomes" id="UP000217199">
    <property type="component" value="Unassembled WGS sequence"/>
</dbReference>
<evidence type="ECO:0000313" key="2">
    <source>
        <dbReference type="EMBL" id="PAV15757.1"/>
    </source>
</evidence>
<reference evidence="2 3" key="1">
    <citation type="journal article" date="2017" name="Mol. Ecol.">
        <title>Comparative and population genomic landscape of Phellinus noxius: A hypervariable fungus causing root rot in trees.</title>
        <authorList>
            <person name="Chung C.L."/>
            <person name="Lee T.J."/>
            <person name="Akiba M."/>
            <person name="Lee H.H."/>
            <person name="Kuo T.H."/>
            <person name="Liu D."/>
            <person name="Ke H.M."/>
            <person name="Yokoi T."/>
            <person name="Roa M.B."/>
            <person name="Lu M.J."/>
            <person name="Chang Y.Y."/>
            <person name="Ann P.J."/>
            <person name="Tsai J.N."/>
            <person name="Chen C.Y."/>
            <person name="Tzean S.S."/>
            <person name="Ota Y."/>
            <person name="Hattori T."/>
            <person name="Sahashi N."/>
            <person name="Liou R.F."/>
            <person name="Kikuchi T."/>
            <person name="Tsai I.J."/>
        </authorList>
    </citation>
    <scope>NUCLEOTIDE SEQUENCE [LARGE SCALE GENOMIC DNA]</scope>
    <source>
        <strain evidence="2 3">FFPRI411160</strain>
    </source>
</reference>
<keyword evidence="1" id="KW-0812">Transmembrane</keyword>
<evidence type="ECO:0000256" key="1">
    <source>
        <dbReference type="SAM" id="Phobius"/>
    </source>
</evidence>
<dbReference type="AlphaFoldDB" id="A0A286U823"/>
<dbReference type="InParanoid" id="A0A286U823"/>
<dbReference type="OrthoDB" id="2874149at2759"/>
<accession>A0A286U823</accession>
<keyword evidence="3" id="KW-1185">Reference proteome</keyword>
<gene>
    <name evidence="2" type="ORF">PNOK_0861500</name>
</gene>